<proteinExistence type="predicted"/>
<comment type="caution">
    <text evidence="2">The sequence shown here is derived from an EMBL/GenBank/DDBJ whole genome shotgun (WGS) entry which is preliminary data.</text>
</comment>
<feature type="region of interest" description="Disordered" evidence="1">
    <location>
        <begin position="64"/>
        <end position="86"/>
    </location>
</feature>
<name>A0AA39V9R6_ACESA</name>
<keyword evidence="3" id="KW-1185">Reference proteome</keyword>
<dbReference type="EMBL" id="JAUESC010000388">
    <property type="protein sequence ID" value="KAK0571692.1"/>
    <property type="molecule type" value="Genomic_DNA"/>
</dbReference>
<reference evidence="2" key="2">
    <citation type="submission" date="2023-06" db="EMBL/GenBank/DDBJ databases">
        <authorList>
            <person name="Swenson N.G."/>
            <person name="Wegrzyn J.L."/>
            <person name="Mcevoy S.L."/>
        </authorList>
    </citation>
    <scope>NUCLEOTIDE SEQUENCE</scope>
    <source>
        <strain evidence="2">NS2018</strain>
        <tissue evidence="2">Leaf</tissue>
    </source>
</reference>
<organism evidence="2 3">
    <name type="scientific">Acer saccharum</name>
    <name type="common">Sugar maple</name>
    <dbReference type="NCBI Taxonomy" id="4024"/>
    <lineage>
        <taxon>Eukaryota</taxon>
        <taxon>Viridiplantae</taxon>
        <taxon>Streptophyta</taxon>
        <taxon>Embryophyta</taxon>
        <taxon>Tracheophyta</taxon>
        <taxon>Spermatophyta</taxon>
        <taxon>Magnoliopsida</taxon>
        <taxon>eudicotyledons</taxon>
        <taxon>Gunneridae</taxon>
        <taxon>Pentapetalae</taxon>
        <taxon>rosids</taxon>
        <taxon>malvids</taxon>
        <taxon>Sapindales</taxon>
        <taxon>Sapindaceae</taxon>
        <taxon>Hippocastanoideae</taxon>
        <taxon>Acereae</taxon>
        <taxon>Acer</taxon>
    </lineage>
</organism>
<sequence length="115" mass="12859">MLEESILFHLNDLEKGEKQTLRAANPINQFSKRLGGGRSEKFNHGGSRRPYNRVDDARWYNQHSSVKKGDLRPPEAGARGGDKGVRIRNHEDSNAKIAGDKCGINLNSNLKEDCT</sequence>
<dbReference type="AlphaFoldDB" id="A0AA39V9R6"/>
<reference evidence="2" key="1">
    <citation type="journal article" date="2022" name="Plant J.">
        <title>Strategies of tolerance reflected in two North American maple genomes.</title>
        <authorList>
            <person name="McEvoy S.L."/>
            <person name="Sezen U.U."/>
            <person name="Trouern-Trend A."/>
            <person name="McMahon S.M."/>
            <person name="Schaberg P.G."/>
            <person name="Yang J."/>
            <person name="Wegrzyn J.L."/>
            <person name="Swenson N.G."/>
        </authorList>
    </citation>
    <scope>NUCLEOTIDE SEQUENCE</scope>
    <source>
        <strain evidence="2">NS2018</strain>
    </source>
</reference>
<evidence type="ECO:0000313" key="2">
    <source>
        <dbReference type="EMBL" id="KAK0571692.1"/>
    </source>
</evidence>
<protein>
    <submittedName>
        <fullName evidence="2">Uncharacterized protein</fullName>
    </submittedName>
</protein>
<evidence type="ECO:0000256" key="1">
    <source>
        <dbReference type="SAM" id="MobiDB-lite"/>
    </source>
</evidence>
<dbReference type="Proteomes" id="UP001168877">
    <property type="component" value="Unassembled WGS sequence"/>
</dbReference>
<accession>A0AA39V9R6</accession>
<gene>
    <name evidence="2" type="ORF">LWI29_020024</name>
</gene>
<evidence type="ECO:0000313" key="3">
    <source>
        <dbReference type="Proteomes" id="UP001168877"/>
    </source>
</evidence>
<feature type="region of interest" description="Disordered" evidence="1">
    <location>
        <begin position="30"/>
        <end position="51"/>
    </location>
</feature>